<organism evidence="1 2">
    <name type="scientific">Aquilegia coerulea</name>
    <name type="common">Rocky mountain columbine</name>
    <dbReference type="NCBI Taxonomy" id="218851"/>
    <lineage>
        <taxon>Eukaryota</taxon>
        <taxon>Viridiplantae</taxon>
        <taxon>Streptophyta</taxon>
        <taxon>Embryophyta</taxon>
        <taxon>Tracheophyta</taxon>
        <taxon>Spermatophyta</taxon>
        <taxon>Magnoliopsida</taxon>
        <taxon>Ranunculales</taxon>
        <taxon>Ranunculaceae</taxon>
        <taxon>Thalictroideae</taxon>
        <taxon>Aquilegia</taxon>
    </lineage>
</organism>
<name>A0A2G5CAD6_AQUCA</name>
<sequence length="86" mass="9785">MFISIKNFRQRSDNVTNAELESLLIHYHLYFDNGLSTLSNFTNSFMCHDLMCSYGCSKPLTHGPAHKCGVSVPLSNTRVRSWILDC</sequence>
<reference evidence="1 2" key="1">
    <citation type="submission" date="2017-09" db="EMBL/GenBank/DDBJ databases">
        <title>WGS assembly of Aquilegia coerulea Goldsmith.</title>
        <authorList>
            <person name="Hodges S."/>
            <person name="Kramer E."/>
            <person name="Nordborg M."/>
            <person name="Tomkins J."/>
            <person name="Borevitz J."/>
            <person name="Derieg N."/>
            <person name="Yan J."/>
            <person name="Mihaltcheva S."/>
            <person name="Hayes R.D."/>
            <person name="Rokhsar D."/>
        </authorList>
    </citation>
    <scope>NUCLEOTIDE SEQUENCE [LARGE SCALE GENOMIC DNA]</scope>
    <source>
        <strain evidence="2">cv. Goldsmith</strain>
    </source>
</reference>
<dbReference type="EMBL" id="KZ305089">
    <property type="protein sequence ID" value="PIA28235.1"/>
    <property type="molecule type" value="Genomic_DNA"/>
</dbReference>
<accession>A0A2G5CAD6</accession>
<dbReference type="AlphaFoldDB" id="A0A2G5CAD6"/>
<dbReference type="InParanoid" id="A0A2G5CAD6"/>
<dbReference type="Proteomes" id="UP000230069">
    <property type="component" value="Unassembled WGS sequence"/>
</dbReference>
<evidence type="ECO:0000313" key="1">
    <source>
        <dbReference type="EMBL" id="PIA28235.1"/>
    </source>
</evidence>
<protein>
    <submittedName>
        <fullName evidence="1">Uncharacterized protein</fullName>
    </submittedName>
</protein>
<proteinExistence type="predicted"/>
<keyword evidence="2" id="KW-1185">Reference proteome</keyword>
<evidence type="ECO:0000313" key="2">
    <source>
        <dbReference type="Proteomes" id="UP000230069"/>
    </source>
</evidence>
<gene>
    <name evidence="1" type="ORF">AQUCO_07200112v1</name>
</gene>